<reference evidence="16 17" key="1">
    <citation type="submission" date="2016-04" db="EMBL/GenBank/DDBJ databases">
        <title>The genome of Intoshia linei affirms orthonectids as highly simplified spiralians.</title>
        <authorList>
            <person name="Mikhailov K.V."/>
            <person name="Slusarev G.S."/>
            <person name="Nikitin M.A."/>
            <person name="Logacheva M.D."/>
            <person name="Penin A."/>
            <person name="Aleoshin V."/>
            <person name="Panchin Y.V."/>
        </authorList>
    </citation>
    <scope>NUCLEOTIDE SEQUENCE [LARGE SCALE GENOMIC DNA]</scope>
    <source>
        <strain evidence="16">Intl2013</strain>
        <tissue evidence="16">Whole animal</tissue>
    </source>
</reference>
<dbReference type="GO" id="GO:0005737">
    <property type="term" value="C:cytoplasm"/>
    <property type="evidence" value="ECO:0007669"/>
    <property type="project" value="TreeGrafter"/>
</dbReference>
<evidence type="ECO:0000256" key="12">
    <source>
        <dbReference type="RuleBase" id="RU000666"/>
    </source>
</evidence>
<evidence type="ECO:0000256" key="10">
    <source>
        <dbReference type="ARBA" id="ARBA00023274"/>
    </source>
</evidence>
<proteinExistence type="inferred from homology"/>
<keyword evidence="6" id="KW-0175">Coiled coil</keyword>
<keyword evidence="9 11" id="KW-0009">Actin-binding</keyword>
<evidence type="ECO:0000313" key="16">
    <source>
        <dbReference type="EMBL" id="OAF70259.1"/>
    </source>
</evidence>
<feature type="region of interest" description="Disordered" evidence="13">
    <location>
        <begin position="30"/>
        <end position="54"/>
    </location>
</feature>
<dbReference type="PANTHER" id="PTHR13140:SF857">
    <property type="entry name" value="MYOSIN-11"/>
    <property type="match status" value="1"/>
</dbReference>
<dbReference type="GO" id="GO:0007015">
    <property type="term" value="P:actin filament organization"/>
    <property type="evidence" value="ECO:0007669"/>
    <property type="project" value="TreeGrafter"/>
</dbReference>
<dbReference type="Gene3D" id="2.30.30.360">
    <property type="entry name" value="Myosin S1 fragment, N-terminal"/>
    <property type="match status" value="1"/>
</dbReference>
<evidence type="ECO:0000256" key="13">
    <source>
        <dbReference type="SAM" id="MobiDB-lite"/>
    </source>
</evidence>
<evidence type="ECO:0000256" key="9">
    <source>
        <dbReference type="ARBA" id="ARBA00023203"/>
    </source>
</evidence>
<evidence type="ECO:0000259" key="14">
    <source>
        <dbReference type="PROSITE" id="PS51456"/>
    </source>
</evidence>
<dbReference type="OrthoDB" id="312459at2759"/>
<feature type="compositionally biased region" description="Basic residues" evidence="13">
    <location>
        <begin position="30"/>
        <end position="45"/>
    </location>
</feature>
<gene>
    <name evidence="16" type="ORF">A3Q56_01975</name>
</gene>
<keyword evidence="4 11" id="KW-0067">ATP-binding</keyword>
<dbReference type="InterPro" id="IPR036961">
    <property type="entry name" value="Kinesin_motor_dom_sf"/>
</dbReference>
<dbReference type="EMBL" id="LWCA01000168">
    <property type="protein sequence ID" value="OAF70259.1"/>
    <property type="molecule type" value="Genomic_DNA"/>
</dbReference>
<comment type="similarity">
    <text evidence="2 12">Belongs to the eukaryotic ribosomal protein eL42 family.</text>
</comment>
<dbReference type="GO" id="GO:0006412">
    <property type="term" value="P:translation"/>
    <property type="evidence" value="ECO:0007669"/>
    <property type="project" value="InterPro"/>
</dbReference>
<dbReference type="PROSITE" id="PS51456">
    <property type="entry name" value="MYOSIN_MOTOR"/>
    <property type="match status" value="1"/>
</dbReference>
<dbReference type="PANTHER" id="PTHR13140">
    <property type="entry name" value="MYOSIN"/>
    <property type="match status" value="1"/>
</dbReference>
<evidence type="ECO:0000256" key="6">
    <source>
        <dbReference type="ARBA" id="ARBA00023054"/>
    </source>
</evidence>
<dbReference type="SMART" id="SM00242">
    <property type="entry name" value="MYSc"/>
    <property type="match status" value="1"/>
</dbReference>
<dbReference type="Gene3D" id="3.10.450.80">
    <property type="match status" value="1"/>
</dbReference>
<dbReference type="InterPro" id="IPR001609">
    <property type="entry name" value="Myosin_head_motor_dom-like"/>
</dbReference>
<dbReference type="SUPFAM" id="SSF52540">
    <property type="entry name" value="P-loop containing nucleoside triphosphate hydrolases"/>
    <property type="match status" value="1"/>
</dbReference>
<organism evidence="16 17">
    <name type="scientific">Intoshia linei</name>
    <dbReference type="NCBI Taxonomy" id="1819745"/>
    <lineage>
        <taxon>Eukaryota</taxon>
        <taxon>Metazoa</taxon>
        <taxon>Spiralia</taxon>
        <taxon>Lophotrochozoa</taxon>
        <taxon>Mesozoa</taxon>
        <taxon>Orthonectida</taxon>
        <taxon>Rhopaluridae</taxon>
        <taxon>Intoshia</taxon>
    </lineage>
</organism>
<dbReference type="GO" id="GO:0016020">
    <property type="term" value="C:membrane"/>
    <property type="evidence" value="ECO:0007669"/>
    <property type="project" value="TreeGrafter"/>
</dbReference>
<dbReference type="FunFam" id="3.40.850.10:FF:000101">
    <property type="entry name" value="Slow myosin heavy chain 2"/>
    <property type="match status" value="1"/>
</dbReference>
<feature type="binding site" evidence="11">
    <location>
        <begin position="285"/>
        <end position="292"/>
    </location>
    <ligand>
        <name>ATP</name>
        <dbReference type="ChEBI" id="CHEBI:30616"/>
    </ligand>
</feature>
<comment type="caution">
    <text evidence="11">Lacks conserved residue(s) required for the propagation of feature annotation.</text>
</comment>
<keyword evidence="3 11" id="KW-0547">Nucleotide-binding</keyword>
<evidence type="ECO:0000256" key="7">
    <source>
        <dbReference type="ARBA" id="ARBA00023123"/>
    </source>
</evidence>
<evidence type="ECO:0000256" key="3">
    <source>
        <dbReference type="ARBA" id="ARBA00022741"/>
    </source>
</evidence>
<evidence type="ECO:0000256" key="11">
    <source>
        <dbReference type="PROSITE-ProRule" id="PRU00782"/>
    </source>
</evidence>
<dbReference type="Gene3D" id="3.40.850.10">
    <property type="entry name" value="Kinesin motor domain"/>
    <property type="match status" value="1"/>
</dbReference>
<evidence type="ECO:0000256" key="2">
    <source>
        <dbReference type="ARBA" id="ARBA00009364"/>
    </source>
</evidence>
<evidence type="ECO:0000256" key="4">
    <source>
        <dbReference type="ARBA" id="ARBA00022840"/>
    </source>
</evidence>
<evidence type="ECO:0000256" key="8">
    <source>
        <dbReference type="ARBA" id="ARBA00023175"/>
    </source>
</evidence>
<keyword evidence="10 12" id="KW-0687">Ribonucleoprotein</keyword>
<evidence type="ECO:0000313" key="17">
    <source>
        <dbReference type="Proteomes" id="UP000078046"/>
    </source>
</evidence>
<dbReference type="PROSITE" id="PS01172">
    <property type="entry name" value="RIBOSOMAL_L44E"/>
    <property type="match status" value="1"/>
</dbReference>
<dbReference type="Gene3D" id="1.10.10.820">
    <property type="match status" value="1"/>
</dbReference>
<sequence>MVNFPKQRKTYCNGKGCHKHTLHKVTQYKKGKVNQHKQGNRRYNRKQQGFGGQTKPILKKKAKNTKKITLKLECSSCKRKKMQHIKRCKHFELGGEKKKKYHILQDKVFMTDNLSKDEKSFLHVDRNQLDAADTSWSENKLVWVPDEMNGYVSVKDLGSAGKGKTKVMNISNNKEMIVNNVDIQKMNPPKFQKIEDMSRLTNLNEASVFHNLRDRYYSGLIYTYSGLFCVVINPYRSLPIYSENVMNSYHRKKRSQMPPHIFCIADNAFQNLSLERENQSILCTGESGAGKTENTKKIIQYLANSTNAKKKHDVLTKQLLTVNNILEAFGNAKTKRNDNSSRFGKFIKIKFNNVGHICGARIDTYLLEKSRSINQHNDERNFHIFYQLMHGLSSKEKDEYLLNDFNSFKYIKNANLKAGDIDDKKEYDTTLESMKLEGFEEGEIKNIIRCLSGIMHLGNVEYAVTRSDQASIKDNT</sequence>
<dbReference type="GO" id="GO:0051015">
    <property type="term" value="F:actin filament binding"/>
    <property type="evidence" value="ECO:0007669"/>
    <property type="project" value="InterPro"/>
</dbReference>
<feature type="domain" description="Myosin N-terminal SH3-like" evidence="15">
    <location>
        <begin position="137"/>
        <end position="188"/>
    </location>
</feature>
<dbReference type="PROSITE" id="PS51844">
    <property type="entry name" value="SH3_LIKE"/>
    <property type="match status" value="1"/>
</dbReference>
<feature type="domain" description="Myosin motor" evidence="14">
    <location>
        <begin position="192"/>
        <end position="476"/>
    </location>
</feature>
<dbReference type="GO" id="GO:0000146">
    <property type="term" value="F:microfilament motor activity"/>
    <property type="evidence" value="ECO:0007669"/>
    <property type="project" value="TreeGrafter"/>
</dbReference>
<keyword evidence="5 12" id="KW-0689">Ribosomal protein</keyword>
<keyword evidence="17" id="KW-1185">Reference proteome</keyword>
<keyword evidence="8 11" id="KW-0505">Motor protein</keyword>
<dbReference type="Pfam" id="PF00063">
    <property type="entry name" value="Myosin_head"/>
    <property type="match status" value="1"/>
</dbReference>
<dbReference type="Pfam" id="PF00935">
    <property type="entry name" value="Ribosomal_L44"/>
    <property type="match status" value="1"/>
</dbReference>
<comment type="caution">
    <text evidence="16">The sequence shown here is derived from an EMBL/GenBank/DDBJ whole genome shotgun (WGS) entry which is preliminary data.</text>
</comment>
<dbReference type="InterPro" id="IPR008989">
    <property type="entry name" value="Myosin_S1_N"/>
</dbReference>
<protein>
    <submittedName>
        <fullName evidence="16">60S ribosomal protein L44</fullName>
    </submittedName>
</protein>
<dbReference type="GO" id="GO:1990904">
    <property type="term" value="C:ribonucleoprotein complex"/>
    <property type="evidence" value="ECO:0007669"/>
    <property type="project" value="UniProtKB-KW"/>
</dbReference>
<dbReference type="InterPro" id="IPR004009">
    <property type="entry name" value="SH3_Myosin"/>
</dbReference>
<accession>A0A177B7I3</accession>
<dbReference type="InterPro" id="IPR027417">
    <property type="entry name" value="P-loop_NTPase"/>
</dbReference>
<dbReference type="GO" id="GO:0003735">
    <property type="term" value="F:structural constituent of ribosome"/>
    <property type="evidence" value="ECO:0007669"/>
    <property type="project" value="InterPro"/>
</dbReference>
<dbReference type="InterPro" id="IPR053708">
    <property type="entry name" value="Ribosomal_LSU_eL42"/>
</dbReference>
<dbReference type="SUPFAM" id="SSF57829">
    <property type="entry name" value="Zn-binding ribosomal proteins"/>
    <property type="match status" value="1"/>
</dbReference>
<dbReference type="InterPro" id="IPR011332">
    <property type="entry name" value="Ribosomal_zn-bd"/>
</dbReference>
<evidence type="ECO:0000256" key="5">
    <source>
        <dbReference type="ARBA" id="ARBA00022980"/>
    </source>
</evidence>
<dbReference type="InterPro" id="IPR000552">
    <property type="entry name" value="Ribosomal_eL44"/>
</dbReference>
<dbReference type="AlphaFoldDB" id="A0A177B7I3"/>
<evidence type="ECO:0000259" key="15">
    <source>
        <dbReference type="PROSITE" id="PS51844"/>
    </source>
</evidence>
<dbReference type="FunFam" id="3.10.450.80:FF:000001">
    <property type="entry name" value="60S ribosomal protein L44"/>
    <property type="match status" value="1"/>
</dbReference>
<dbReference type="Proteomes" id="UP000078046">
    <property type="component" value="Unassembled WGS sequence"/>
</dbReference>
<dbReference type="GO" id="GO:0005524">
    <property type="term" value="F:ATP binding"/>
    <property type="evidence" value="ECO:0007669"/>
    <property type="project" value="UniProtKB-UniRule"/>
</dbReference>
<dbReference type="GO" id="GO:0005840">
    <property type="term" value="C:ribosome"/>
    <property type="evidence" value="ECO:0007669"/>
    <property type="project" value="UniProtKB-KW"/>
</dbReference>
<keyword evidence="7 11" id="KW-0518">Myosin</keyword>
<evidence type="ECO:0000256" key="1">
    <source>
        <dbReference type="ARBA" id="ARBA00008314"/>
    </source>
</evidence>
<dbReference type="PRINTS" id="PR00193">
    <property type="entry name" value="MYOSINHEAVY"/>
</dbReference>
<dbReference type="Gene3D" id="1.20.120.720">
    <property type="entry name" value="Myosin VI head, motor domain, U50 subdomain"/>
    <property type="match status" value="1"/>
</dbReference>
<dbReference type="GO" id="GO:0016459">
    <property type="term" value="C:myosin complex"/>
    <property type="evidence" value="ECO:0007669"/>
    <property type="project" value="UniProtKB-KW"/>
</dbReference>
<feature type="non-terminal residue" evidence="16">
    <location>
        <position position="476"/>
    </location>
</feature>
<comment type="similarity">
    <text evidence="1 11">Belongs to the TRAFAC class myosin-kinesin ATPase superfamily. Myosin family.</text>
</comment>
<name>A0A177B7I3_9BILA</name>